<dbReference type="RefSeq" id="XP_041286234.1">
    <property type="nucleotide sequence ID" value="XM_041434394.1"/>
</dbReference>
<name>A0A9P7EVG9_9AGAM</name>
<evidence type="ECO:0000313" key="2">
    <source>
        <dbReference type="EMBL" id="KAG2090491.1"/>
    </source>
</evidence>
<dbReference type="OrthoDB" id="3260094at2759"/>
<dbReference type="GeneID" id="64696653"/>
<dbReference type="Pfam" id="PF17667">
    <property type="entry name" value="Pkinase_fungal"/>
    <property type="match status" value="1"/>
</dbReference>
<proteinExistence type="predicted"/>
<organism evidence="2 3">
    <name type="scientific">Suillus discolor</name>
    <dbReference type="NCBI Taxonomy" id="1912936"/>
    <lineage>
        <taxon>Eukaryota</taxon>
        <taxon>Fungi</taxon>
        <taxon>Dikarya</taxon>
        <taxon>Basidiomycota</taxon>
        <taxon>Agaricomycotina</taxon>
        <taxon>Agaricomycetes</taxon>
        <taxon>Agaricomycetidae</taxon>
        <taxon>Boletales</taxon>
        <taxon>Suillineae</taxon>
        <taxon>Suillaceae</taxon>
        <taxon>Suillus</taxon>
    </lineage>
</organism>
<evidence type="ECO:0000259" key="1">
    <source>
        <dbReference type="Pfam" id="PF17667"/>
    </source>
</evidence>
<dbReference type="Proteomes" id="UP000823399">
    <property type="component" value="Unassembled WGS sequence"/>
</dbReference>
<feature type="domain" description="Fungal-type protein kinase" evidence="1">
    <location>
        <begin position="2"/>
        <end position="144"/>
    </location>
</feature>
<keyword evidence="3" id="KW-1185">Reference proteome</keyword>
<gene>
    <name evidence="2" type="ORF">F5147DRAFT_658157</name>
</gene>
<reference evidence="2" key="1">
    <citation type="journal article" date="2020" name="New Phytol.">
        <title>Comparative genomics reveals dynamic genome evolution in host specialist ectomycorrhizal fungi.</title>
        <authorList>
            <person name="Lofgren L.A."/>
            <person name="Nguyen N.H."/>
            <person name="Vilgalys R."/>
            <person name="Ruytinx J."/>
            <person name="Liao H.L."/>
            <person name="Branco S."/>
            <person name="Kuo A."/>
            <person name="LaButti K."/>
            <person name="Lipzen A."/>
            <person name="Andreopoulos W."/>
            <person name="Pangilinan J."/>
            <person name="Riley R."/>
            <person name="Hundley H."/>
            <person name="Na H."/>
            <person name="Barry K."/>
            <person name="Grigoriev I.V."/>
            <person name="Stajich J.E."/>
            <person name="Kennedy P.G."/>
        </authorList>
    </citation>
    <scope>NUCLEOTIDE SEQUENCE</scope>
    <source>
        <strain evidence="2">FC423</strain>
    </source>
</reference>
<evidence type="ECO:0000313" key="3">
    <source>
        <dbReference type="Proteomes" id="UP000823399"/>
    </source>
</evidence>
<dbReference type="InterPro" id="IPR040976">
    <property type="entry name" value="Pkinase_fungal"/>
</dbReference>
<accession>A0A9P7EVG9</accession>
<comment type="caution">
    <text evidence="2">The sequence shown here is derived from an EMBL/GenBank/DDBJ whole genome shotgun (WGS) entry which is preliminary data.</text>
</comment>
<protein>
    <recommendedName>
        <fullName evidence="1">Fungal-type protein kinase domain-containing protein</fullName>
    </recommendedName>
</protein>
<sequence>MCEDPCHQFAYGITIKDTQLRLWLSNRTFLAVTEPINFFKNIDGIISLFYALGSTSASSTMKELRWDPTVEQICDGKTIQYKFTVGDEVFTMICELATYGTDSMVRHRICVYEATDAKGKKIAIKDSWREVEHQSEGDILENILASCAEKLQAEELADAKRHFIGIQLWKDVIIDDTSDKTLDPMFGEEHNCT</sequence>
<dbReference type="EMBL" id="JABBWM010000103">
    <property type="protein sequence ID" value="KAG2090491.1"/>
    <property type="molecule type" value="Genomic_DNA"/>
</dbReference>
<dbReference type="AlphaFoldDB" id="A0A9P7EVG9"/>